<dbReference type="EMBL" id="BOOF01000009">
    <property type="protein sequence ID" value="GIH61208.1"/>
    <property type="molecule type" value="Genomic_DNA"/>
</dbReference>
<proteinExistence type="predicted"/>
<evidence type="ECO:0000313" key="1">
    <source>
        <dbReference type="EMBL" id="GIH61208.1"/>
    </source>
</evidence>
<name>A0ABQ4GID9_9ACTN</name>
<protein>
    <submittedName>
        <fullName evidence="1">Uncharacterized protein</fullName>
    </submittedName>
</protein>
<comment type="caution">
    <text evidence="1">The sequence shown here is derived from an EMBL/GenBank/DDBJ whole genome shotgun (WGS) entry which is preliminary data.</text>
</comment>
<organism evidence="1 2">
    <name type="scientific">Microbispora siamensis</name>
    <dbReference type="NCBI Taxonomy" id="564413"/>
    <lineage>
        <taxon>Bacteria</taxon>
        <taxon>Bacillati</taxon>
        <taxon>Actinomycetota</taxon>
        <taxon>Actinomycetes</taxon>
        <taxon>Streptosporangiales</taxon>
        <taxon>Streptosporangiaceae</taxon>
        <taxon>Microbispora</taxon>
    </lineage>
</organism>
<accession>A0ABQ4GID9</accession>
<sequence>MRDVLAGDSTRELREILLELDADDEKRLVRLSGGELALAVSSQTNIAVDLREPMEVPRPRRPWTAVRPAATVRRVRFFAGDPAAALRAVVALTTTTAGERAP</sequence>
<dbReference type="Proteomes" id="UP000660454">
    <property type="component" value="Unassembled WGS sequence"/>
</dbReference>
<keyword evidence="2" id="KW-1185">Reference proteome</keyword>
<reference evidence="1 2" key="1">
    <citation type="submission" date="2021-01" db="EMBL/GenBank/DDBJ databases">
        <title>Whole genome shotgun sequence of Microbispora siamensis NBRC 104113.</title>
        <authorList>
            <person name="Komaki H."/>
            <person name="Tamura T."/>
        </authorList>
    </citation>
    <scope>NUCLEOTIDE SEQUENCE [LARGE SCALE GENOMIC DNA]</scope>
    <source>
        <strain evidence="1 2">NBRC 104113</strain>
    </source>
</reference>
<gene>
    <name evidence="1" type="ORF">Msi02_20250</name>
</gene>
<evidence type="ECO:0000313" key="2">
    <source>
        <dbReference type="Proteomes" id="UP000660454"/>
    </source>
</evidence>